<organism evidence="2 3">
    <name type="scientific">Thalassiosira oceanica</name>
    <name type="common">Marine diatom</name>
    <dbReference type="NCBI Taxonomy" id="159749"/>
    <lineage>
        <taxon>Eukaryota</taxon>
        <taxon>Sar</taxon>
        <taxon>Stramenopiles</taxon>
        <taxon>Ochrophyta</taxon>
        <taxon>Bacillariophyta</taxon>
        <taxon>Coscinodiscophyceae</taxon>
        <taxon>Thalassiosirophycidae</taxon>
        <taxon>Thalassiosirales</taxon>
        <taxon>Thalassiosiraceae</taxon>
        <taxon>Thalassiosira</taxon>
    </lineage>
</organism>
<keyword evidence="3" id="KW-1185">Reference proteome</keyword>
<proteinExistence type="predicted"/>
<evidence type="ECO:0000313" key="3">
    <source>
        <dbReference type="Proteomes" id="UP000266841"/>
    </source>
</evidence>
<evidence type="ECO:0000256" key="1">
    <source>
        <dbReference type="SAM" id="MobiDB-lite"/>
    </source>
</evidence>
<protein>
    <submittedName>
        <fullName evidence="2">Uncharacterized protein</fullName>
    </submittedName>
</protein>
<feature type="region of interest" description="Disordered" evidence="1">
    <location>
        <begin position="52"/>
        <end position="72"/>
    </location>
</feature>
<gene>
    <name evidence="2" type="ORF">THAOC_05710</name>
</gene>
<sequence length="228" mass="24666">MQHALSSKLKGLVALNKGVHDVLDDFCWILTDIASRPTKIAELKPLLASAKGHHDASGKGAGGICARSDAPQQDRQPEHVILAAEGQCNHGKGAFASPSSVWDPPAIPPLRVEARLHPWLIWTPTEEFMDAILGALLRRQAPPESLIVEPSQPAPAACPPSGSLTLTWPSAPYSKPLRAKFEKHKSSDHNFVKEKLRPSEIPTGLSCLKVTHMARCHADHEPGGPRSR</sequence>
<reference evidence="2 3" key="1">
    <citation type="journal article" date="2012" name="Genome Biol.">
        <title>Genome and low-iron response of an oceanic diatom adapted to chronic iron limitation.</title>
        <authorList>
            <person name="Lommer M."/>
            <person name="Specht M."/>
            <person name="Roy A.S."/>
            <person name="Kraemer L."/>
            <person name="Andreson R."/>
            <person name="Gutowska M.A."/>
            <person name="Wolf J."/>
            <person name="Bergner S.V."/>
            <person name="Schilhabel M.B."/>
            <person name="Klostermeier U.C."/>
            <person name="Beiko R.G."/>
            <person name="Rosenstiel P."/>
            <person name="Hippler M."/>
            <person name="Laroche J."/>
        </authorList>
    </citation>
    <scope>NUCLEOTIDE SEQUENCE [LARGE SCALE GENOMIC DNA]</scope>
    <source>
        <strain evidence="2 3">CCMP1005</strain>
    </source>
</reference>
<name>K0T527_THAOC</name>
<dbReference type="Proteomes" id="UP000266841">
    <property type="component" value="Unassembled WGS sequence"/>
</dbReference>
<comment type="caution">
    <text evidence="2">The sequence shown here is derived from an EMBL/GenBank/DDBJ whole genome shotgun (WGS) entry which is preliminary data.</text>
</comment>
<evidence type="ECO:0000313" key="2">
    <source>
        <dbReference type="EMBL" id="EJK72730.1"/>
    </source>
</evidence>
<dbReference type="EMBL" id="AGNL01005395">
    <property type="protein sequence ID" value="EJK72730.1"/>
    <property type="molecule type" value="Genomic_DNA"/>
</dbReference>
<accession>K0T527</accession>
<dbReference type="AlphaFoldDB" id="K0T527"/>